<dbReference type="AlphaFoldDB" id="A0A494RIC8"/>
<gene>
    <name evidence="1" type="ORF">D8I30_04915</name>
</gene>
<dbReference type="Proteomes" id="UP000276984">
    <property type="component" value="Chromosome"/>
</dbReference>
<accession>A0A494RIC8</accession>
<reference evidence="1 2" key="1">
    <citation type="submission" date="2018-10" db="EMBL/GenBank/DDBJ databases">
        <title>Complete genome sequence of Brevundimonas naejangsanensis BRV3.</title>
        <authorList>
            <person name="Berrios L."/>
            <person name="Ely B."/>
        </authorList>
    </citation>
    <scope>NUCLEOTIDE SEQUENCE [LARGE SCALE GENOMIC DNA]</scope>
    <source>
        <strain evidence="1 2">BRV3</strain>
    </source>
</reference>
<dbReference type="PANTHER" id="PTHR41260">
    <property type="entry name" value="PROTEIN ECSC"/>
    <property type="match status" value="1"/>
</dbReference>
<dbReference type="EMBL" id="CP032707">
    <property type="protein sequence ID" value="AYG96287.1"/>
    <property type="molecule type" value="Genomic_DNA"/>
</dbReference>
<evidence type="ECO:0000313" key="1">
    <source>
        <dbReference type="EMBL" id="AYG96287.1"/>
    </source>
</evidence>
<protein>
    <submittedName>
        <fullName evidence="1">EcsC family protein</fullName>
    </submittedName>
</protein>
<dbReference type="PANTHER" id="PTHR41260:SF1">
    <property type="entry name" value="PROTEIN ECSC"/>
    <property type="match status" value="1"/>
</dbReference>
<dbReference type="InterPro" id="IPR024787">
    <property type="entry name" value="EcsC"/>
</dbReference>
<proteinExistence type="predicted"/>
<dbReference type="OrthoDB" id="1705901at2"/>
<name>A0A494RIC8_9CAUL</name>
<organism evidence="1 2">
    <name type="scientific">Brevundimonas naejangsanensis</name>
    <dbReference type="NCBI Taxonomy" id="588932"/>
    <lineage>
        <taxon>Bacteria</taxon>
        <taxon>Pseudomonadati</taxon>
        <taxon>Pseudomonadota</taxon>
        <taxon>Alphaproteobacteria</taxon>
        <taxon>Caulobacterales</taxon>
        <taxon>Caulobacteraceae</taxon>
        <taxon>Brevundimonas</taxon>
    </lineage>
</organism>
<sequence>MDEPGYEARAFAEALAWRARQLKRPGLWDTATRATQDRINRAIPERVHKIVTAAVQQMTRAILTGADWTTARPLAEGSLQVREDQVRARIEFYRTTASVEGGVAGAGGFLLAAADFPALMAIKVKMLFEIAALYGYSGRAPNERLVILRLFQLAYSSARHRPEALAALEAAMRAPAAHGGILKTFDWRKFQLEYRDYIDVAKLAQLLPLIGAPIGAVVSWRLTQRLAQAAMNAYRLRLLYDQDPA</sequence>
<dbReference type="Pfam" id="PF12787">
    <property type="entry name" value="EcsC"/>
    <property type="match status" value="1"/>
</dbReference>
<evidence type="ECO:0000313" key="2">
    <source>
        <dbReference type="Proteomes" id="UP000276984"/>
    </source>
</evidence>
<keyword evidence="2" id="KW-1185">Reference proteome</keyword>